<dbReference type="GO" id="GO:0140359">
    <property type="term" value="F:ABC-type transporter activity"/>
    <property type="evidence" value="ECO:0007669"/>
    <property type="project" value="InterPro"/>
</dbReference>
<organism evidence="8 9">
    <name type="scientific">Galactobacter valiniphilus</name>
    <dbReference type="NCBI Taxonomy" id="2676122"/>
    <lineage>
        <taxon>Bacteria</taxon>
        <taxon>Bacillati</taxon>
        <taxon>Actinomycetota</taxon>
        <taxon>Actinomycetes</taxon>
        <taxon>Micrococcales</taxon>
        <taxon>Micrococcaceae</taxon>
        <taxon>Galactobacter</taxon>
    </lineage>
</organism>
<dbReference type="AlphaFoldDB" id="A0A399JE63"/>
<dbReference type="InterPro" id="IPR013525">
    <property type="entry name" value="ABC2_TM"/>
</dbReference>
<dbReference type="RefSeq" id="WP_119424002.1">
    <property type="nucleotide sequence ID" value="NZ_QQXK01000007.1"/>
</dbReference>
<feature type="transmembrane region" description="Helical" evidence="6">
    <location>
        <begin position="136"/>
        <end position="154"/>
    </location>
</feature>
<dbReference type="PANTHER" id="PTHR43229:SF2">
    <property type="entry name" value="NODULATION PROTEIN J"/>
    <property type="match status" value="1"/>
</dbReference>
<evidence type="ECO:0000256" key="6">
    <source>
        <dbReference type="RuleBase" id="RU361157"/>
    </source>
</evidence>
<dbReference type="InterPro" id="IPR047817">
    <property type="entry name" value="ABC2_TM_bact-type"/>
</dbReference>
<keyword evidence="4 6" id="KW-0472">Membrane</keyword>
<feature type="transmembrane region" description="Helical" evidence="6">
    <location>
        <begin position="77"/>
        <end position="96"/>
    </location>
</feature>
<evidence type="ECO:0000313" key="9">
    <source>
        <dbReference type="Proteomes" id="UP000265419"/>
    </source>
</evidence>
<evidence type="ECO:0000256" key="1">
    <source>
        <dbReference type="ARBA" id="ARBA00004141"/>
    </source>
</evidence>
<name>A0A399JE63_9MICC</name>
<evidence type="ECO:0000313" key="8">
    <source>
        <dbReference type="EMBL" id="RII42857.1"/>
    </source>
</evidence>
<feature type="transmembrane region" description="Helical" evidence="6">
    <location>
        <begin position="195"/>
        <end position="224"/>
    </location>
</feature>
<keyword evidence="6" id="KW-0813">Transport</keyword>
<reference evidence="8 9" key="1">
    <citation type="submission" date="2018-07" db="EMBL/GenBank/DDBJ databases">
        <title>Arthrobacter sp. nov., isolated from raw cow's milk with high bacterial count.</title>
        <authorList>
            <person name="Hahne J."/>
            <person name="Isele D."/>
            <person name="Lipski A."/>
        </authorList>
    </citation>
    <scope>NUCLEOTIDE SEQUENCE [LARGE SCALE GENOMIC DNA]</scope>
    <source>
        <strain evidence="8 9">JZ R-35</strain>
    </source>
</reference>
<keyword evidence="3 6" id="KW-1133">Transmembrane helix</keyword>
<sequence length="272" mass="29605">MSHLAVELVPEHRAFGALYGRNIKAVMQRSWMATKNATWVVIVSGFLEPVLYLASMGYGLGAAIGTVEGPGGVPMSYAAYIAPALLATSAMNGALYDSNNMFFKLNHSKLYRVMLYTSLGPLDVAIGEIIMALLRGLLYALGFMTVAALAGLITSPWALLMIPGAVLIAFSFAALFMGCITFIKRFQQLDWINMLTMPMFLFSATFFPLSVYPAGVQAVIQALPLWHGVDMLRQFAAGQVDSSVLVHILYFVVMALLGVTMATGRLRKLFLK</sequence>
<feature type="transmembrane region" description="Helical" evidence="6">
    <location>
        <begin position="244"/>
        <end position="264"/>
    </location>
</feature>
<dbReference type="GO" id="GO:0043190">
    <property type="term" value="C:ATP-binding cassette (ABC) transporter complex"/>
    <property type="evidence" value="ECO:0007669"/>
    <property type="project" value="InterPro"/>
</dbReference>
<keyword evidence="6" id="KW-1003">Cell membrane</keyword>
<accession>A0A399JE63</accession>
<dbReference type="EMBL" id="QQXK01000007">
    <property type="protein sequence ID" value="RII42857.1"/>
    <property type="molecule type" value="Genomic_DNA"/>
</dbReference>
<comment type="subcellular location">
    <subcellularLocation>
        <location evidence="6">Cell membrane</location>
        <topology evidence="6">Multi-pass membrane protein</topology>
    </subcellularLocation>
    <subcellularLocation>
        <location evidence="1">Membrane</location>
        <topology evidence="1">Multi-pass membrane protein</topology>
    </subcellularLocation>
</comment>
<evidence type="ECO:0000256" key="3">
    <source>
        <dbReference type="ARBA" id="ARBA00022989"/>
    </source>
</evidence>
<keyword evidence="9" id="KW-1185">Reference proteome</keyword>
<evidence type="ECO:0000259" key="7">
    <source>
        <dbReference type="PROSITE" id="PS51012"/>
    </source>
</evidence>
<dbReference type="PRINTS" id="PR00164">
    <property type="entry name" value="ABC2TRNSPORT"/>
</dbReference>
<dbReference type="GO" id="GO:0046677">
    <property type="term" value="P:response to antibiotic"/>
    <property type="evidence" value="ECO:0007669"/>
    <property type="project" value="UniProtKB-KW"/>
</dbReference>
<evidence type="ECO:0000256" key="2">
    <source>
        <dbReference type="ARBA" id="ARBA00022692"/>
    </source>
</evidence>
<proteinExistence type="inferred from homology"/>
<comment type="similarity">
    <text evidence="6">Belongs to the ABC-2 integral membrane protein family.</text>
</comment>
<dbReference type="Pfam" id="PF01061">
    <property type="entry name" value="ABC2_membrane"/>
    <property type="match status" value="1"/>
</dbReference>
<dbReference type="InterPro" id="IPR000412">
    <property type="entry name" value="ABC_2_transport"/>
</dbReference>
<evidence type="ECO:0000256" key="4">
    <source>
        <dbReference type="ARBA" id="ARBA00023136"/>
    </source>
</evidence>
<feature type="transmembrane region" description="Helical" evidence="6">
    <location>
        <begin position="160"/>
        <end position="183"/>
    </location>
</feature>
<feature type="domain" description="ABC transmembrane type-2" evidence="7">
    <location>
        <begin position="40"/>
        <end position="269"/>
    </location>
</feature>
<comment type="caution">
    <text evidence="8">The sequence shown here is derived from an EMBL/GenBank/DDBJ whole genome shotgun (WGS) entry which is preliminary data.</text>
</comment>
<dbReference type="Proteomes" id="UP000265419">
    <property type="component" value="Unassembled WGS sequence"/>
</dbReference>
<keyword evidence="2 6" id="KW-0812">Transmembrane</keyword>
<dbReference type="PANTHER" id="PTHR43229">
    <property type="entry name" value="NODULATION PROTEIN J"/>
    <property type="match status" value="1"/>
</dbReference>
<dbReference type="PROSITE" id="PS51012">
    <property type="entry name" value="ABC_TM2"/>
    <property type="match status" value="1"/>
</dbReference>
<dbReference type="PIRSF" id="PIRSF006648">
    <property type="entry name" value="DrrB"/>
    <property type="match status" value="1"/>
</dbReference>
<keyword evidence="5" id="KW-0046">Antibiotic resistance</keyword>
<gene>
    <name evidence="8" type="ORF">DWB68_04745</name>
</gene>
<protein>
    <recommendedName>
        <fullName evidence="6">Transport permease protein</fullName>
    </recommendedName>
</protein>
<evidence type="ECO:0000256" key="5">
    <source>
        <dbReference type="ARBA" id="ARBA00023251"/>
    </source>
</evidence>
<dbReference type="InterPro" id="IPR051784">
    <property type="entry name" value="Nod_factor_ABC_transporter"/>
</dbReference>
<feature type="transmembrane region" description="Helical" evidence="6">
    <location>
        <begin position="37"/>
        <end position="57"/>
    </location>
</feature>